<evidence type="ECO:0000313" key="1">
    <source>
        <dbReference type="EMBL" id="KAI5651038.1"/>
    </source>
</evidence>
<keyword evidence="2" id="KW-1185">Reference proteome</keyword>
<dbReference type="EMBL" id="CM044708">
    <property type="protein sequence ID" value="KAI5651038.1"/>
    <property type="molecule type" value="Genomic_DNA"/>
</dbReference>
<sequence length="946" mass="106842">MAADQRRKPLSRSNLIGCTSQEQRRAKKKKVGFVQGNLNIRANISLNWDDKSKSVVAKKEQIGISRRDLGPFLDVVPHCYSRLADVFAVPQEIFQLENLADILSYQVWQNHLSESQKSMLRQFLPKGADHECVIQELLSGDNFHFGNPCLEWGASVCSGKFHPDEVLLREQSIKANKDTYYAELQKYHNDMIKNLQTWKERWDRCQDPEEEIVQKMWRSRIQAGKGIQLSETTYHDSEENQAATPESGSWATSEKAFSIENNPSLVVMGGEPQRSYRKGFSGSKVENSRDGLKSTPKQKKVEKVHKRNIQRTDGAKYMSYIKVSREQHQRVKSTMKHTSNSIQPRSLNNVLGNLDALHVQPFEIFEEEERQKLNAYWLQLANRDIPAGFASWSKRKLKIWELTQCLGQEMEEKWKFQQEEKEKTISHDVPPEIPENREVGLSPSTAGEDESSASLINQMDTEGSDEIAIASDEIAIASEDNEKNKTDCMPQEQLLDVTEDIEEDDQSVSLPEDQHLAKIVSISSIPEGNGVNLDCQDNDVIGKADKLHTMVSEYPRNLNHVDVTSSQRNPREPAADDVWSGVGVPGPYYHSTATTLSHGYVSSSNVSLSHPHVIENQHVRMIDLEMDTRGKPHGPEFLQRQPDDLSFYSSYHNQGPSDLQEKDAGKEVLQHRQPDNVSLFSSYPTQDRNELFEAFLKSQNGLPYHHEQKRMGLDFLNSDNLMMESGQYTGHFRDQVDISHPLEARQKRMNELYLGQNIHQSMYPDEGRYSMPKDLPVNVQDWGANSNRSTLAPSQSHLNNGDLISQNWFPVEARSRGSWSGLEGGVGPSSRSIGSQSNSDQNLFSVLSECNELRSSGAPYDNSMGSAERFMQSGSYSALGGVIPATSNILQQQPAANPLNYLNHHETPLAVRRAANNLGWIGGISHQNSGIQESLNKPPYVRSWNQ</sequence>
<evidence type="ECO:0000313" key="2">
    <source>
        <dbReference type="Proteomes" id="UP001060085"/>
    </source>
</evidence>
<accession>A0ACB9ZVG6</accession>
<protein>
    <submittedName>
        <fullName evidence="1">Uncharacterized protein</fullName>
    </submittedName>
</protein>
<reference evidence="2" key="1">
    <citation type="journal article" date="2023" name="Nat. Plants">
        <title>Single-cell RNA sequencing provides a high-resolution roadmap for understanding the multicellular compartmentation of specialized metabolism.</title>
        <authorList>
            <person name="Sun S."/>
            <person name="Shen X."/>
            <person name="Li Y."/>
            <person name="Li Y."/>
            <person name="Wang S."/>
            <person name="Li R."/>
            <person name="Zhang H."/>
            <person name="Shen G."/>
            <person name="Guo B."/>
            <person name="Wei J."/>
            <person name="Xu J."/>
            <person name="St-Pierre B."/>
            <person name="Chen S."/>
            <person name="Sun C."/>
        </authorList>
    </citation>
    <scope>NUCLEOTIDE SEQUENCE [LARGE SCALE GENOMIC DNA]</scope>
</reference>
<gene>
    <name evidence="1" type="ORF">M9H77_37043</name>
</gene>
<name>A0ACB9ZVG6_CATRO</name>
<organism evidence="1 2">
    <name type="scientific">Catharanthus roseus</name>
    <name type="common">Madagascar periwinkle</name>
    <name type="synonym">Vinca rosea</name>
    <dbReference type="NCBI Taxonomy" id="4058"/>
    <lineage>
        <taxon>Eukaryota</taxon>
        <taxon>Viridiplantae</taxon>
        <taxon>Streptophyta</taxon>
        <taxon>Embryophyta</taxon>
        <taxon>Tracheophyta</taxon>
        <taxon>Spermatophyta</taxon>
        <taxon>Magnoliopsida</taxon>
        <taxon>eudicotyledons</taxon>
        <taxon>Gunneridae</taxon>
        <taxon>Pentapetalae</taxon>
        <taxon>asterids</taxon>
        <taxon>lamiids</taxon>
        <taxon>Gentianales</taxon>
        <taxon>Apocynaceae</taxon>
        <taxon>Rauvolfioideae</taxon>
        <taxon>Vinceae</taxon>
        <taxon>Catharanthinae</taxon>
        <taxon>Catharanthus</taxon>
    </lineage>
</organism>
<proteinExistence type="predicted"/>
<dbReference type="Proteomes" id="UP001060085">
    <property type="component" value="Linkage Group LG08"/>
</dbReference>
<comment type="caution">
    <text evidence="1">The sequence shown here is derived from an EMBL/GenBank/DDBJ whole genome shotgun (WGS) entry which is preliminary data.</text>
</comment>